<feature type="region of interest" description="Disordered" evidence="1">
    <location>
        <begin position="1007"/>
        <end position="1026"/>
    </location>
</feature>
<dbReference type="STRING" id="75379.Tint_2015"/>
<accession>D5X2N9</accession>
<dbReference type="Gene3D" id="3.40.50.300">
    <property type="entry name" value="P-loop containing nucleotide triphosphate hydrolases"/>
    <property type="match status" value="1"/>
</dbReference>
<dbReference type="GO" id="GO:0016787">
    <property type="term" value="F:hydrolase activity"/>
    <property type="evidence" value="ECO:0007669"/>
    <property type="project" value="InterPro"/>
</dbReference>
<dbReference type="Pfam" id="PF04851">
    <property type="entry name" value="ResIII"/>
    <property type="match status" value="1"/>
</dbReference>
<dbReference type="eggNOG" id="COG3421">
    <property type="taxonomic scope" value="Bacteria"/>
</dbReference>
<dbReference type="PROSITE" id="PS51192">
    <property type="entry name" value="HELICASE_ATP_BIND_1"/>
    <property type="match status" value="1"/>
</dbReference>
<dbReference type="KEGG" id="tin:Tint_2015"/>
<feature type="compositionally biased region" description="Basic and acidic residues" evidence="1">
    <location>
        <begin position="1007"/>
        <end position="1016"/>
    </location>
</feature>
<dbReference type="BioCyc" id="TINT75379:TINT_RS10070-MONOMER"/>
<name>D5X2N9_THIK1</name>
<organism evidence="3">
    <name type="scientific">Thiomonas intermedia (strain K12)</name>
    <name type="common">Thiobacillus intermedius</name>
    <dbReference type="NCBI Taxonomy" id="75379"/>
    <lineage>
        <taxon>Bacteria</taxon>
        <taxon>Pseudomonadati</taxon>
        <taxon>Pseudomonadota</taxon>
        <taxon>Betaproteobacteria</taxon>
        <taxon>Burkholderiales</taxon>
        <taxon>Thiomonas</taxon>
    </lineage>
</organism>
<dbReference type="AlphaFoldDB" id="D5X2N9"/>
<feature type="domain" description="Helicase ATP-binding" evidence="2">
    <location>
        <begin position="92"/>
        <end position="258"/>
    </location>
</feature>
<evidence type="ECO:0000259" key="2">
    <source>
        <dbReference type="PROSITE" id="PS51192"/>
    </source>
</evidence>
<dbReference type="EMBL" id="CP002021">
    <property type="protein sequence ID" value="ADG31372.1"/>
    <property type="molecule type" value="Genomic_DNA"/>
</dbReference>
<proteinExistence type="predicted"/>
<dbReference type="GO" id="GO:0003677">
    <property type="term" value="F:DNA binding"/>
    <property type="evidence" value="ECO:0007669"/>
    <property type="project" value="InterPro"/>
</dbReference>
<dbReference type="GO" id="GO:0005524">
    <property type="term" value="F:ATP binding"/>
    <property type="evidence" value="ECO:0007669"/>
    <property type="project" value="InterPro"/>
</dbReference>
<dbReference type="InterPro" id="IPR006935">
    <property type="entry name" value="Helicase/UvrB_N"/>
</dbReference>
<dbReference type="SUPFAM" id="SSF52540">
    <property type="entry name" value="P-loop containing nucleoside triphosphate hydrolases"/>
    <property type="match status" value="2"/>
</dbReference>
<dbReference type="InterPro" id="IPR027417">
    <property type="entry name" value="P-loop_NTPase"/>
</dbReference>
<evidence type="ECO:0000313" key="3">
    <source>
        <dbReference type="EMBL" id="ADG31372.1"/>
    </source>
</evidence>
<dbReference type="HOGENOM" id="CLU_008858_0_0_4"/>
<sequence>MELRLYHHLKRELLGGLAPASERHDPAYQKAVEAYAAEAETGIRKWSREAIADWLNHYNRLMSRPVRLRYYQILALYFTEQVLREERAAGVGLNGVQRNKLAYWMATGSGKTLLMHLNILQYIAHIGGMQAFDELQIILTTPGVNLIDQHRRELTPLIDALNRQCANRIKLTVESTGSLLNHERGYFNLPPSSRVFRLVLVDEGHIGLAGGGKEAGAFKQLRHDLADFPNAFLFEYSATYHGINDKYVDEYGDQIVYDYNYYRFFKDGYGKDYSLQKVAADDIDKGQEAWANFQTAFLTLADKLAVYDELRLKDDGLGFVSSFADKPLIAFMGNTVEDKKKEGKGQDDEVSDIRKLLAYLAKLTPEQRRQLAPVFNGDAAGNLVGPLTLTRCAAVTDEIYLSWGDGAYWGIVNVGNGDKFFNDSENHPELLDAHKKPLVQLRKAAIVERRFQFSDIDLPGSTINVLVGSRKFAEGWNCYRVSVIGLINLGSSKGNKIIQIFGRGVRLRGLKGDGKRRAIEHLADYDALVEEDTAKNRMRRLETLNVFSLKASYLEIFLKGLEQELPRWIVERRVAVEAQTLKLGKAAESFEQYSKKLPIFKVGRDDSEPRLLATQNFKDGKPAWHWAYFHTDGEESGELARLNLRMDYRPDAADEAVNLAEDLRQAVKQGKAGFLPLADFQLRLESLQKSRKMQLLVQKDRVAHPLTLDDLLGLVGEVLYSRAWAGLGFALREQLLAQTLSDAIAKLHHKLIYDLNKRRYRLDEPLRQSADGDPGDFISHYDLRIEFEKEADKAKFEAAYPSPDLPAQLPLTLQEPRHIYAPLLKNGEDKEVKRGFTFKTLSISPDALNPGERKFVQDLHVYLANPVNLGRLRKFDFYLMRNVESLRSVGVYLDSETRAYYPDFVLWAVSDQKTHVMLVDPKGQSGIQNWQSLHDPYNAKVALATSPDLVELAKRLASISGKAAKVDSFILLRKTSPLGRANGTHYDLAQVKDMQRRHVLHLDWAPADEHGQRVDEEGNPAPAPPDQRCYVERMLACAGLL</sequence>
<evidence type="ECO:0000256" key="1">
    <source>
        <dbReference type="SAM" id="MobiDB-lite"/>
    </source>
</evidence>
<reference evidence="3" key="1">
    <citation type="submission" date="2010-04" db="EMBL/GenBank/DDBJ databases">
        <title>Complete sequence of Thiomonas intermedia K12.</title>
        <authorList>
            <consortium name="US DOE Joint Genome Institute"/>
            <person name="Lucas S."/>
            <person name="Copeland A."/>
            <person name="Lapidus A."/>
            <person name="Cheng J.-F."/>
            <person name="Bruce D."/>
            <person name="Goodwin L."/>
            <person name="Pitluck S."/>
            <person name="Davenport K."/>
            <person name="Detter J.C."/>
            <person name="Han C."/>
            <person name="Tapia R."/>
            <person name="Land M."/>
            <person name="Hauser L."/>
            <person name="Kyrpides N."/>
            <person name="Ovchinnikova G."/>
            <person name="Kerfeld C.A."/>
            <person name="Cannon G.C."/>
            <person name="Heinhorst S."/>
            <person name="Woyke T."/>
        </authorList>
    </citation>
    <scope>NUCLEOTIDE SEQUENCE [LARGE SCALE GENOMIC DNA]</scope>
    <source>
        <strain evidence="3">K12</strain>
    </source>
</reference>
<protein>
    <submittedName>
        <fullName evidence="3">Type III restriction protein res subunit</fullName>
    </submittedName>
</protein>
<dbReference type="InterPro" id="IPR014001">
    <property type="entry name" value="Helicase_ATP-bd"/>
</dbReference>
<gene>
    <name evidence="3" type="ordered locus">Tint_2015</name>
</gene>